<accession>A0A844YTF0</accession>
<keyword evidence="3" id="KW-0547">Nucleotide-binding</keyword>
<dbReference type="PANTHER" id="PTHR30621:SF0">
    <property type="entry name" value="BIFUNCTIONAL GLUTAMINE SYNTHETASE ADENYLYLTRANSFERASE_ADENYLYL-REMOVING ENZYME"/>
    <property type="match status" value="1"/>
</dbReference>
<reference evidence="9 10" key="1">
    <citation type="submission" date="2019-12" db="EMBL/GenBank/DDBJ databases">
        <title>Genomic-based taxomic classification of the family Erythrobacteraceae.</title>
        <authorList>
            <person name="Xu L."/>
        </authorList>
    </citation>
    <scope>NUCLEOTIDE SEQUENCE [LARGE SCALE GENOMIC DNA]</scope>
    <source>
        <strain evidence="9 10">M0322</strain>
    </source>
</reference>
<dbReference type="GO" id="GO:0005829">
    <property type="term" value="C:cytosol"/>
    <property type="evidence" value="ECO:0007669"/>
    <property type="project" value="TreeGrafter"/>
</dbReference>
<dbReference type="Pfam" id="PF03710">
    <property type="entry name" value="GlnE"/>
    <property type="match status" value="2"/>
</dbReference>
<dbReference type="Pfam" id="PF08335">
    <property type="entry name" value="GlnD_UR_UTase"/>
    <property type="match status" value="1"/>
</dbReference>
<dbReference type="SUPFAM" id="SSF81301">
    <property type="entry name" value="Nucleotidyltransferase"/>
    <property type="match status" value="2"/>
</dbReference>
<dbReference type="InterPro" id="IPR023057">
    <property type="entry name" value="GlnE"/>
</dbReference>
<evidence type="ECO:0000256" key="2">
    <source>
        <dbReference type="ARBA" id="ARBA00022695"/>
    </source>
</evidence>
<keyword evidence="10" id="KW-1185">Reference proteome</keyword>
<gene>
    <name evidence="9" type="ORF">GRI99_01890</name>
</gene>
<dbReference type="GO" id="GO:0008882">
    <property type="term" value="F:[glutamate-ammonia-ligase] adenylyltransferase activity"/>
    <property type="evidence" value="ECO:0007669"/>
    <property type="project" value="InterPro"/>
</dbReference>
<comment type="caution">
    <text evidence="9">The sequence shown here is derived from an EMBL/GenBank/DDBJ whole genome shotgun (WGS) entry which is preliminary data.</text>
</comment>
<keyword evidence="1 9" id="KW-0808">Transferase</keyword>
<dbReference type="Gene3D" id="1.20.120.330">
    <property type="entry name" value="Nucleotidyltransferases domain 2"/>
    <property type="match status" value="2"/>
</dbReference>
<dbReference type="Gene3D" id="3.30.460.10">
    <property type="entry name" value="Beta Polymerase, domain 2"/>
    <property type="match status" value="2"/>
</dbReference>
<evidence type="ECO:0000256" key="4">
    <source>
        <dbReference type="ARBA" id="ARBA00022840"/>
    </source>
</evidence>
<dbReference type="InterPro" id="IPR005190">
    <property type="entry name" value="GlnE_rpt_dom"/>
</dbReference>
<keyword evidence="2 9" id="KW-0548">Nucleotidyltransferase</keyword>
<dbReference type="RefSeq" id="WP_160770306.1">
    <property type="nucleotide sequence ID" value="NZ_WTYV01000001.1"/>
</dbReference>
<keyword evidence="6" id="KW-0511">Multifunctional enzyme</keyword>
<evidence type="ECO:0000256" key="1">
    <source>
        <dbReference type="ARBA" id="ARBA00022679"/>
    </source>
</evidence>
<evidence type="ECO:0000259" key="7">
    <source>
        <dbReference type="Pfam" id="PF03710"/>
    </source>
</evidence>
<feature type="domain" description="PII-uridylyltransferase/Glutamine-synthetase adenylyltransferase" evidence="8">
    <location>
        <begin position="271"/>
        <end position="383"/>
    </location>
</feature>
<evidence type="ECO:0000313" key="10">
    <source>
        <dbReference type="Proteomes" id="UP000466966"/>
    </source>
</evidence>
<dbReference type="EMBL" id="WTYV01000001">
    <property type="protein sequence ID" value="MXO70382.1"/>
    <property type="molecule type" value="Genomic_DNA"/>
</dbReference>
<feature type="domain" description="Glutamate-ammonia ligase adenylyltransferase repeated" evidence="7">
    <location>
        <begin position="13"/>
        <end position="232"/>
    </location>
</feature>
<dbReference type="CDD" id="cd05401">
    <property type="entry name" value="NT_GlnE_GlnD_like"/>
    <property type="match status" value="2"/>
</dbReference>
<dbReference type="Proteomes" id="UP000466966">
    <property type="component" value="Unassembled WGS sequence"/>
</dbReference>
<evidence type="ECO:0000259" key="8">
    <source>
        <dbReference type="Pfam" id="PF08335"/>
    </source>
</evidence>
<dbReference type="InterPro" id="IPR043519">
    <property type="entry name" value="NT_sf"/>
</dbReference>
<name>A0A844YTF0_9SPHN</name>
<dbReference type="GO" id="GO:0005524">
    <property type="term" value="F:ATP binding"/>
    <property type="evidence" value="ECO:0007669"/>
    <property type="project" value="UniProtKB-KW"/>
</dbReference>
<evidence type="ECO:0000256" key="6">
    <source>
        <dbReference type="ARBA" id="ARBA00023268"/>
    </source>
</evidence>
<protein>
    <submittedName>
        <fullName evidence="9">Glutamine-synthetase adenylyltransferase</fullName>
    </submittedName>
</protein>
<dbReference type="Gene3D" id="1.20.120.1510">
    <property type="match status" value="1"/>
</dbReference>
<evidence type="ECO:0000256" key="5">
    <source>
        <dbReference type="ARBA" id="ARBA00022842"/>
    </source>
</evidence>
<proteinExistence type="predicted"/>
<dbReference type="PANTHER" id="PTHR30621">
    <property type="entry name" value="GLUTAMINE SYNTHETASE ADENYLYLTRANSFERASE"/>
    <property type="match status" value="1"/>
</dbReference>
<keyword evidence="4" id="KW-0067">ATP-binding</keyword>
<dbReference type="AlphaFoldDB" id="A0A844YTF0"/>
<dbReference type="SUPFAM" id="SSF81593">
    <property type="entry name" value="Nucleotidyltransferase substrate binding subunit/domain"/>
    <property type="match status" value="2"/>
</dbReference>
<evidence type="ECO:0000313" key="9">
    <source>
        <dbReference type="EMBL" id="MXO70382.1"/>
    </source>
</evidence>
<keyword evidence="5" id="KW-0460">Magnesium</keyword>
<organism evidence="9 10">
    <name type="scientific">Alteraurantiacibacter buctensis</name>
    <dbReference type="NCBI Taxonomy" id="1503981"/>
    <lineage>
        <taxon>Bacteria</taxon>
        <taxon>Pseudomonadati</taxon>
        <taxon>Pseudomonadota</taxon>
        <taxon>Alphaproteobacteria</taxon>
        <taxon>Sphingomonadales</taxon>
        <taxon>Erythrobacteraceae</taxon>
        <taxon>Alteraurantiacibacter</taxon>
    </lineage>
</organism>
<dbReference type="OrthoDB" id="9759366at2"/>
<dbReference type="InterPro" id="IPR013546">
    <property type="entry name" value="PII_UdlTrfase/GS_AdlTrfase"/>
</dbReference>
<sequence>MTDWTHALDRARTHSPFLALAMGRMPHLVEMLAQGRVEEALALAKAVEEADVGRALRLERTGLALVLAVGDLAGHFPLARVMAELSALADRALDKAITTVIARRMPDAQPAGFVALALGKHGAGELNYSSDIDPILLFDPETLPHRASEEPAEAAQRYARGIVELLSHQTGDGYVFRVDLRLRPASEVSPLAISLGTAISHYESSALAWERAAFIRARAAAGDVAAGEAFLEQVRPFVWRRSLDFTAIEEIRRLTARIRKAYTGPLVQGPGFDLKRGRGGIREVEFFAQTHQLIYGGRRPELRLRGTREALDALAAEGIIGVDDALALGTSYDRLRVVEHRLQMVGDHQTHSLPADAAALDNVARLDGLPDAAALVADLGQVCGPVAQRYDALLGEDAEPAAPTPEASDPLVARVQHWKDTIRALKGVEARKALDAVLPVLAQAFAKASAPEQAMIRWETLLARLPTAINLFRLFEQRPGLLDQVLRLITLAPPLADALGQRVGLLDTLIDASALDLPEDVATLVARMAASEQPDYEARLGRLREVVGEERFALGVQLVEGRHDPLAIAEGLCRVAEAALITGADAASEEFARVHGRISNADLVILGLGRLGGGALTHASDLDVIFLFDGAELGEESDGSRPLTTSLYFNRLATRVTAALSVPTAEGALYEVDTRLRPQGTQGPLAVSFESFQRYQQNEAWTWEHMALCRGRVLYGAPASRERLASLIRQVLAAPRDAGKLKADVLKMRHDMAAHKQAKGPLDVKLARGGMVDCEFIVHYLQLREGVALQPGVEVASRELARAGLLPDWFADAFLSLARVLIAARLFAPDGQEPPPAARIALAEACGETDYAALLRRIAEARRAVAGQWATTFGETLEIES</sequence>
<dbReference type="GO" id="GO:0000820">
    <property type="term" value="P:regulation of glutamine family amino acid metabolic process"/>
    <property type="evidence" value="ECO:0007669"/>
    <property type="project" value="TreeGrafter"/>
</dbReference>
<feature type="domain" description="Glutamate-ammonia ligase adenylyltransferase repeated" evidence="7">
    <location>
        <begin position="483"/>
        <end position="722"/>
    </location>
</feature>
<evidence type="ECO:0000256" key="3">
    <source>
        <dbReference type="ARBA" id="ARBA00022741"/>
    </source>
</evidence>